<dbReference type="CDD" id="cd11386">
    <property type="entry name" value="MCP_signal"/>
    <property type="match status" value="1"/>
</dbReference>
<evidence type="ECO:0000313" key="14">
    <source>
        <dbReference type="EMBL" id="VEF07135.1"/>
    </source>
</evidence>
<dbReference type="Pfam" id="PF00015">
    <property type="entry name" value="MCPsignal"/>
    <property type="match status" value="1"/>
</dbReference>
<evidence type="ECO:0000256" key="7">
    <source>
        <dbReference type="ARBA" id="ARBA00023136"/>
    </source>
</evidence>
<dbReference type="PANTHER" id="PTHR32089">
    <property type="entry name" value="METHYL-ACCEPTING CHEMOTAXIS PROTEIN MCPB"/>
    <property type="match status" value="1"/>
</dbReference>
<keyword evidence="3" id="KW-0488">Methylation</keyword>
<dbReference type="EMBL" id="LR134318">
    <property type="protein sequence ID" value="VEF07135.1"/>
    <property type="molecule type" value="Genomic_DNA"/>
</dbReference>
<feature type="transmembrane region" description="Helical" evidence="11">
    <location>
        <begin position="95"/>
        <end position="113"/>
    </location>
</feature>
<dbReference type="AlphaFoldDB" id="A0A3S4QHA5"/>
<accession>A0A3S4QHA5</accession>
<dbReference type="PANTHER" id="PTHR32089:SF39">
    <property type="entry name" value="METHYL-ACCEPTING CHEMOTAXIS PROTEIN HLYB"/>
    <property type="match status" value="1"/>
</dbReference>
<dbReference type="InterPro" id="IPR029151">
    <property type="entry name" value="Sensor-like_sf"/>
</dbReference>
<evidence type="ECO:0000313" key="15">
    <source>
        <dbReference type="Proteomes" id="UP000281909"/>
    </source>
</evidence>
<evidence type="ECO:0000259" key="13">
    <source>
        <dbReference type="PROSITE" id="PS50885"/>
    </source>
</evidence>
<evidence type="ECO:0000256" key="2">
    <source>
        <dbReference type="ARBA" id="ARBA00022475"/>
    </source>
</evidence>
<evidence type="ECO:0000259" key="12">
    <source>
        <dbReference type="PROSITE" id="PS50111"/>
    </source>
</evidence>
<organism evidence="14 15">
    <name type="scientific">Pseudomonas fluorescens</name>
    <dbReference type="NCBI Taxonomy" id="294"/>
    <lineage>
        <taxon>Bacteria</taxon>
        <taxon>Pseudomonadati</taxon>
        <taxon>Pseudomonadota</taxon>
        <taxon>Gammaproteobacteria</taxon>
        <taxon>Pseudomonadales</taxon>
        <taxon>Pseudomonadaceae</taxon>
        <taxon>Pseudomonas</taxon>
    </lineage>
</organism>
<dbReference type="Pfam" id="PF00672">
    <property type="entry name" value="HAMP"/>
    <property type="match status" value="1"/>
</dbReference>
<dbReference type="PROSITE" id="PS50111">
    <property type="entry name" value="CHEMOTAXIS_TRANSDUC_2"/>
    <property type="match status" value="1"/>
</dbReference>
<evidence type="ECO:0000256" key="5">
    <source>
        <dbReference type="ARBA" id="ARBA00022692"/>
    </source>
</evidence>
<keyword evidence="5 11" id="KW-0812">Transmembrane</keyword>
<keyword evidence="8 10" id="KW-0807">Transducer</keyword>
<dbReference type="SUPFAM" id="SSF103190">
    <property type="entry name" value="Sensory domain-like"/>
    <property type="match status" value="1"/>
</dbReference>
<name>A0A3S4QHA5_PSEFL</name>
<comment type="similarity">
    <text evidence="9">Belongs to the methyl-accepting chemotaxis (MCP) protein family.</text>
</comment>
<dbReference type="InterPro" id="IPR033479">
    <property type="entry name" value="dCache_1"/>
</dbReference>
<dbReference type="InterPro" id="IPR003660">
    <property type="entry name" value="HAMP_dom"/>
</dbReference>
<evidence type="ECO:0000256" key="11">
    <source>
        <dbReference type="SAM" id="Phobius"/>
    </source>
</evidence>
<gene>
    <name evidence="14" type="primary">mcpC1</name>
    <name evidence="14" type="ORF">NCTC9428_00338</name>
</gene>
<evidence type="ECO:0000256" key="3">
    <source>
        <dbReference type="ARBA" id="ARBA00022481"/>
    </source>
</evidence>
<evidence type="ECO:0000256" key="1">
    <source>
        <dbReference type="ARBA" id="ARBA00004651"/>
    </source>
</evidence>
<dbReference type="GO" id="GO:0005886">
    <property type="term" value="C:plasma membrane"/>
    <property type="evidence" value="ECO:0007669"/>
    <property type="project" value="UniProtKB-SubCell"/>
</dbReference>
<dbReference type="GO" id="GO:0007165">
    <property type="term" value="P:signal transduction"/>
    <property type="evidence" value="ECO:0007669"/>
    <property type="project" value="UniProtKB-KW"/>
</dbReference>
<evidence type="ECO:0000256" key="9">
    <source>
        <dbReference type="ARBA" id="ARBA00029447"/>
    </source>
</evidence>
<dbReference type="Gene3D" id="1.10.287.950">
    <property type="entry name" value="Methyl-accepting chemotaxis protein"/>
    <property type="match status" value="1"/>
</dbReference>
<dbReference type="SMART" id="SM00283">
    <property type="entry name" value="MA"/>
    <property type="match status" value="1"/>
</dbReference>
<feature type="domain" description="Methyl-accepting transducer" evidence="12">
    <location>
        <begin position="442"/>
        <end position="678"/>
    </location>
</feature>
<keyword evidence="4" id="KW-0145">Chemotaxis</keyword>
<dbReference type="SUPFAM" id="SSF58104">
    <property type="entry name" value="Methyl-accepting chemotaxis protein (MCP) signaling domain"/>
    <property type="match status" value="1"/>
</dbReference>
<evidence type="ECO:0000256" key="10">
    <source>
        <dbReference type="PROSITE-ProRule" id="PRU00284"/>
    </source>
</evidence>
<evidence type="ECO:0000256" key="4">
    <source>
        <dbReference type="ARBA" id="ARBA00022500"/>
    </source>
</evidence>
<dbReference type="Pfam" id="PF02743">
    <property type="entry name" value="dCache_1"/>
    <property type="match status" value="1"/>
</dbReference>
<dbReference type="Gene3D" id="3.30.450.20">
    <property type="entry name" value="PAS domain"/>
    <property type="match status" value="2"/>
</dbReference>
<keyword evidence="7 11" id="KW-0472">Membrane</keyword>
<evidence type="ECO:0000256" key="8">
    <source>
        <dbReference type="ARBA" id="ARBA00023224"/>
    </source>
</evidence>
<proteinExistence type="inferred from homology"/>
<sequence length="714" mass="76494">MVPTRTLEEQSVIWFRGCADICYSARPAFAGKSKTFGSCCAFRRLSAQAPNLWRGAVEIKSSATLPNMANCRPFLTSPFAVVHSMTRNMKFSHKILLAAALVVAVAFACFILFNDYRQRQALTSSTEATMQELGSLTTSNIQTWLESRIQLLQSLSQQVAVDGNAPASLKRIIDLPAYTGNFQLSYFGGADGVMFSVPAGNRAPDYDPRARGWYKAANSAQQTIVTEPYIAASSGKLVITVATPVQRQGQMLGVAGADIDLTSVSAIINSLNFGGHGHAFIVSAEGKILIHPDSKLVLKSLAEAYPNGAPQVSPGLKEVEFDGKTQLISFTRVNGVPSADWYVALVLDKDTAFAMLSEFRTSALIAMVIAVLIILGLLGMLIRVLMQPLLTMGRAMHDIAEGEGDLTKRLVIHGNDEFGALGTSFNRFVERIHTSIREVSSATGQVNEVALRVVAASNSSMYNSDQQASRTNSVAAAINQLGAAAQEIAQNAALASQHSSDARGLAVDGQQVVDKTIQAMQQLSAKISDSCGNIETLNSNTVNIGQILEVITSISQQTNLLALNAAIEAARAGEAGRGFAVVADEVRNLAHRTQDSAQQVQKMIEELQVGARQAVNIMTESQRESESSVGIANQAGERLGSVTQRIGEIDGMNQSVATATEEQTAVVESINVDINEINTLNQEGVENLQATLRACSDLEQQAARLKQLVGSFRI</sequence>
<dbReference type="InterPro" id="IPR004089">
    <property type="entry name" value="MCPsignal_dom"/>
</dbReference>
<dbReference type="CDD" id="cd12913">
    <property type="entry name" value="PDC1_MCP_like"/>
    <property type="match status" value="1"/>
</dbReference>
<dbReference type="CDD" id="cd06225">
    <property type="entry name" value="HAMP"/>
    <property type="match status" value="1"/>
</dbReference>
<comment type="subcellular location">
    <subcellularLocation>
        <location evidence="1">Cell membrane</location>
        <topology evidence="1">Multi-pass membrane protein</topology>
    </subcellularLocation>
</comment>
<keyword evidence="2" id="KW-1003">Cell membrane</keyword>
<evidence type="ECO:0000256" key="6">
    <source>
        <dbReference type="ARBA" id="ARBA00022989"/>
    </source>
</evidence>
<reference evidence="14 15" key="1">
    <citation type="submission" date="2018-12" db="EMBL/GenBank/DDBJ databases">
        <authorList>
            <consortium name="Pathogen Informatics"/>
        </authorList>
    </citation>
    <scope>NUCLEOTIDE SEQUENCE [LARGE SCALE GENOMIC DNA]</scope>
    <source>
        <strain evidence="14 15">NCTC9428</strain>
    </source>
</reference>
<feature type="transmembrane region" description="Helical" evidence="11">
    <location>
        <begin position="363"/>
        <end position="386"/>
    </location>
</feature>
<dbReference type="CDD" id="cd12912">
    <property type="entry name" value="PDC2_MCP_like"/>
    <property type="match status" value="1"/>
</dbReference>
<dbReference type="Proteomes" id="UP000281909">
    <property type="component" value="Chromosome"/>
</dbReference>
<dbReference type="PROSITE" id="PS50885">
    <property type="entry name" value="HAMP"/>
    <property type="match status" value="1"/>
</dbReference>
<dbReference type="SMART" id="SM00304">
    <property type="entry name" value="HAMP"/>
    <property type="match status" value="2"/>
</dbReference>
<dbReference type="FunFam" id="1.10.287.950:FF:000001">
    <property type="entry name" value="Methyl-accepting chemotaxis sensory transducer"/>
    <property type="match status" value="1"/>
</dbReference>
<feature type="domain" description="HAMP" evidence="13">
    <location>
        <begin position="383"/>
        <end position="437"/>
    </location>
</feature>
<dbReference type="GO" id="GO:0006935">
    <property type="term" value="P:chemotaxis"/>
    <property type="evidence" value="ECO:0007669"/>
    <property type="project" value="UniProtKB-KW"/>
</dbReference>
<protein>
    <submittedName>
        <fullName evidence="14">Methyl-accepting chemotaxis protein McpC</fullName>
    </submittedName>
</protein>
<keyword evidence="6 11" id="KW-1133">Transmembrane helix</keyword>